<dbReference type="PROSITE" id="PS01313">
    <property type="entry name" value="LIPB"/>
    <property type="match status" value="1"/>
</dbReference>
<gene>
    <name evidence="8" type="ORF">TWF481_002305</name>
</gene>
<evidence type="ECO:0000256" key="1">
    <source>
        <dbReference type="ARBA" id="ARBA00004821"/>
    </source>
</evidence>
<dbReference type="AlphaFoldDB" id="A0AAV9VV84"/>
<comment type="caution">
    <text evidence="8">The sequence shown here is derived from an EMBL/GenBank/DDBJ whole genome shotgun (WGS) entry which is preliminary data.</text>
</comment>
<name>A0AAV9VV84_9PEZI</name>
<dbReference type="NCBIfam" id="TIGR00214">
    <property type="entry name" value="lipB"/>
    <property type="match status" value="1"/>
</dbReference>
<proteinExistence type="inferred from homology"/>
<evidence type="ECO:0000313" key="8">
    <source>
        <dbReference type="EMBL" id="KAK6496281.1"/>
    </source>
</evidence>
<organism evidence="8 9">
    <name type="scientific">Arthrobotrys musiformis</name>
    <dbReference type="NCBI Taxonomy" id="47236"/>
    <lineage>
        <taxon>Eukaryota</taxon>
        <taxon>Fungi</taxon>
        <taxon>Dikarya</taxon>
        <taxon>Ascomycota</taxon>
        <taxon>Pezizomycotina</taxon>
        <taxon>Orbiliomycetes</taxon>
        <taxon>Orbiliales</taxon>
        <taxon>Orbiliaceae</taxon>
        <taxon>Arthrobotrys</taxon>
    </lineage>
</organism>
<evidence type="ECO:0000313" key="9">
    <source>
        <dbReference type="Proteomes" id="UP001370758"/>
    </source>
</evidence>
<dbReference type="Pfam" id="PF21948">
    <property type="entry name" value="LplA-B_cat"/>
    <property type="match status" value="1"/>
</dbReference>
<feature type="region of interest" description="Disordered" evidence="6">
    <location>
        <begin position="1"/>
        <end position="20"/>
    </location>
</feature>
<reference evidence="8 9" key="1">
    <citation type="submission" date="2023-08" db="EMBL/GenBank/DDBJ databases">
        <authorList>
            <person name="Palmer J.M."/>
        </authorList>
    </citation>
    <scope>NUCLEOTIDE SEQUENCE [LARGE SCALE GENOMIC DNA]</scope>
    <source>
        <strain evidence="8 9">TWF481</strain>
    </source>
</reference>
<dbReference type="GO" id="GO:0009249">
    <property type="term" value="P:protein lipoylation"/>
    <property type="evidence" value="ECO:0007669"/>
    <property type="project" value="InterPro"/>
</dbReference>
<dbReference type="PANTHER" id="PTHR10993:SF7">
    <property type="entry name" value="LIPOYLTRANSFERASE 2, MITOCHONDRIAL-RELATED"/>
    <property type="match status" value="1"/>
</dbReference>
<evidence type="ECO:0000256" key="2">
    <source>
        <dbReference type="ARBA" id="ARBA00007907"/>
    </source>
</evidence>
<dbReference type="CDD" id="cd16444">
    <property type="entry name" value="LipB"/>
    <property type="match status" value="1"/>
</dbReference>
<dbReference type="PROSITE" id="PS51733">
    <property type="entry name" value="BPL_LPL_CATALYTIC"/>
    <property type="match status" value="1"/>
</dbReference>
<feature type="region of interest" description="Disordered" evidence="6">
    <location>
        <begin position="325"/>
        <end position="360"/>
    </location>
</feature>
<dbReference type="InterPro" id="IPR045864">
    <property type="entry name" value="aa-tRNA-synth_II/BPL/LPL"/>
</dbReference>
<dbReference type="EC" id="2.3.1.181" evidence="3"/>
<evidence type="ECO:0000256" key="5">
    <source>
        <dbReference type="ARBA" id="ARBA00023315"/>
    </source>
</evidence>
<protein>
    <recommendedName>
        <fullName evidence="3">lipoyl(octanoyl) transferase</fullName>
        <ecNumber evidence="3">2.3.1.181</ecNumber>
    </recommendedName>
</protein>
<keyword evidence="9" id="KW-1185">Reference proteome</keyword>
<dbReference type="SUPFAM" id="SSF55681">
    <property type="entry name" value="Class II aaRS and biotin synthetases"/>
    <property type="match status" value="1"/>
</dbReference>
<evidence type="ECO:0000259" key="7">
    <source>
        <dbReference type="PROSITE" id="PS51733"/>
    </source>
</evidence>
<evidence type="ECO:0000256" key="3">
    <source>
        <dbReference type="ARBA" id="ARBA00012334"/>
    </source>
</evidence>
<dbReference type="Proteomes" id="UP001370758">
    <property type="component" value="Unassembled WGS sequence"/>
</dbReference>
<keyword evidence="5" id="KW-0012">Acyltransferase</keyword>
<dbReference type="PANTHER" id="PTHR10993">
    <property type="entry name" value="OCTANOYLTRANSFERASE"/>
    <property type="match status" value="1"/>
</dbReference>
<evidence type="ECO:0000256" key="6">
    <source>
        <dbReference type="SAM" id="MobiDB-lite"/>
    </source>
</evidence>
<dbReference type="EMBL" id="JAVHJL010000011">
    <property type="protein sequence ID" value="KAK6496281.1"/>
    <property type="molecule type" value="Genomic_DNA"/>
</dbReference>
<keyword evidence="4" id="KW-0808">Transferase</keyword>
<sequence length="371" mass="41873">MRQRFRAPRGNLWKPSTPPIRSQPTLRVLSLPQSDYSQVSKLQSILFNLHLLHKSSQNTQTPIRQPPPFLITTSFHPIYTFGRREASRTPPEAVKQLLSENKASVAYTPRGGQVTFHGPGQIVAYPIIDLKQHGLSPRCYIRALENAVIRVLEQFAIRAFTTEEAGVWVRDDRKVASIGVNLRRWVSSHGLALNVDTDLEWFKKIVACGLEGVEMWSMKREWEELEGGDPVTGEGVLVRGSREMAAKENLSAVDGKVFKRKIVKAVVAEIMREIGCRDSSPITVEEVEELGREYGLSGEDGVEFYKFWRDKGLYVREKGGIPEVDDENLVPEELKETVEGSGVPDNSDSDTDPDEGAPLFLTRRRRGWDYL</sequence>
<comment type="pathway">
    <text evidence="1">Protein modification; protein lipoylation via endogenous pathway; protein N(6)-(lipoyl)lysine from octanoyl-[acyl-carrier-protein]: step 1/2.</text>
</comment>
<dbReference type="InterPro" id="IPR004143">
    <property type="entry name" value="BPL_LPL_catalytic"/>
</dbReference>
<evidence type="ECO:0000256" key="4">
    <source>
        <dbReference type="ARBA" id="ARBA00022679"/>
    </source>
</evidence>
<comment type="similarity">
    <text evidence="2">Belongs to the LipB family.</text>
</comment>
<dbReference type="Gene3D" id="3.30.930.10">
    <property type="entry name" value="Bira Bifunctional Protein, Domain 2"/>
    <property type="match status" value="1"/>
</dbReference>
<feature type="domain" description="BPL/LPL catalytic" evidence="7">
    <location>
        <begin position="64"/>
        <end position="252"/>
    </location>
</feature>
<dbReference type="GO" id="GO:0033819">
    <property type="term" value="F:lipoyl(octanoyl) transferase activity"/>
    <property type="evidence" value="ECO:0007669"/>
    <property type="project" value="UniProtKB-EC"/>
</dbReference>
<dbReference type="InterPro" id="IPR020605">
    <property type="entry name" value="Octanoyltransferase_CS"/>
</dbReference>
<accession>A0AAV9VV84</accession>
<dbReference type="InterPro" id="IPR000544">
    <property type="entry name" value="Octanoyltransferase"/>
</dbReference>